<reference evidence="5" key="2">
    <citation type="submission" date="2020-04" db="EMBL/GenBank/DDBJ databases">
        <authorList>
            <consortium name="NCBI Genome Project"/>
        </authorList>
    </citation>
    <scope>NUCLEOTIDE SEQUENCE</scope>
    <source>
        <strain evidence="5">CBS 304.34</strain>
    </source>
</reference>
<dbReference type="InterPro" id="IPR050987">
    <property type="entry name" value="AtrR-like"/>
</dbReference>
<organism evidence="3">
    <name type="scientific">Mytilinidion resinicola</name>
    <dbReference type="NCBI Taxonomy" id="574789"/>
    <lineage>
        <taxon>Eukaryota</taxon>
        <taxon>Fungi</taxon>
        <taxon>Dikarya</taxon>
        <taxon>Ascomycota</taxon>
        <taxon>Pezizomycotina</taxon>
        <taxon>Dothideomycetes</taxon>
        <taxon>Pleosporomycetidae</taxon>
        <taxon>Mytilinidiales</taxon>
        <taxon>Mytilinidiaceae</taxon>
        <taxon>Mytilinidion</taxon>
    </lineage>
</organism>
<dbReference type="PANTHER" id="PTHR46910">
    <property type="entry name" value="TRANSCRIPTION FACTOR PDR1"/>
    <property type="match status" value="1"/>
</dbReference>
<accession>A0A6A6YU01</accession>
<keyword evidence="1" id="KW-0539">Nucleus</keyword>
<proteinExistence type="predicted"/>
<dbReference type="Proteomes" id="UP000504636">
    <property type="component" value="Unplaced"/>
</dbReference>
<protein>
    <recommendedName>
        <fullName evidence="2">Xylanolytic transcriptional activator regulatory domain-containing protein</fullName>
    </recommendedName>
</protein>
<dbReference type="Pfam" id="PF04082">
    <property type="entry name" value="Fungal_trans"/>
    <property type="match status" value="1"/>
</dbReference>
<dbReference type="SMART" id="SM00906">
    <property type="entry name" value="Fungal_trans"/>
    <property type="match status" value="1"/>
</dbReference>
<name>A0A6A6YU01_9PEZI</name>
<dbReference type="GeneID" id="54468187"/>
<dbReference type="GO" id="GO:0003700">
    <property type="term" value="F:DNA-binding transcription factor activity"/>
    <property type="evidence" value="ECO:0007669"/>
    <property type="project" value="InterPro"/>
</dbReference>
<evidence type="ECO:0000313" key="4">
    <source>
        <dbReference type="Proteomes" id="UP000504636"/>
    </source>
</evidence>
<gene>
    <name evidence="3 5" type="ORF">BDZ99DRAFT_560742</name>
</gene>
<evidence type="ECO:0000256" key="1">
    <source>
        <dbReference type="ARBA" id="ARBA00023242"/>
    </source>
</evidence>
<dbReference type="GO" id="GO:0003677">
    <property type="term" value="F:DNA binding"/>
    <property type="evidence" value="ECO:0007669"/>
    <property type="project" value="InterPro"/>
</dbReference>
<sequence>MSICSDSGVKWVSQKIGIPDFNHSASSLATVVSRGLKMQRMNRHPRPEPDHETAWSYTKAYFEHTVEADIGTINRHAFEARLQAHMGRNEISDPDEDPAWYALRNMVYAFGCRFVLCQKISRDAWAEAQNESWRFFENALLVHTELVYFPSNTSAIEALLVMALFVEGMGVPKLEYMLISNALRLAQSKALHLQPPPSTSIPPAEMTYRSWLWWSIYIYEKHIAYRSGRPSAIDDDEITCVLPTLAPNGREIHVQLFTSFIEHAQISSSTMRHLSRAKSGQRSPAELVSTVEKLDRRLHSWYQSIPAALRLDLPFKKSNLPDGAQLEHLLYLHFAYHGSLISIHSFFGYPWNLIGFASDSSTDLRERMESSTRIVAEASRNLVLATRDISIDAEAPAWLIFYYPILGMINLFIHILRFPTLPTIPSDIQLMDMIAAYFGYIDFSTASRLSFPFTRDIAHWARMVSEKARSTQATTTVPSMRAMTPPGSTAETFGNAAEDDFTAQVYIPLDFFNVWPQVRLPQSYVVY</sequence>
<keyword evidence="4" id="KW-1185">Reference proteome</keyword>
<dbReference type="InterPro" id="IPR007219">
    <property type="entry name" value="XnlR_reg_dom"/>
</dbReference>
<dbReference type="PANTHER" id="PTHR46910:SF25">
    <property type="entry name" value="ABC-TRANSPORTER-REGULATING TRANSCRIPTION FACTOR"/>
    <property type="match status" value="1"/>
</dbReference>
<reference evidence="5" key="3">
    <citation type="submission" date="2025-04" db="UniProtKB">
        <authorList>
            <consortium name="RefSeq"/>
        </authorList>
    </citation>
    <scope>IDENTIFICATION</scope>
    <source>
        <strain evidence="5">CBS 304.34</strain>
    </source>
</reference>
<evidence type="ECO:0000259" key="2">
    <source>
        <dbReference type="SMART" id="SM00906"/>
    </source>
</evidence>
<dbReference type="GO" id="GO:0006351">
    <property type="term" value="P:DNA-templated transcription"/>
    <property type="evidence" value="ECO:0007669"/>
    <property type="project" value="InterPro"/>
</dbReference>
<dbReference type="AlphaFoldDB" id="A0A6A6YU01"/>
<dbReference type="RefSeq" id="XP_033578973.1">
    <property type="nucleotide sequence ID" value="XM_033727294.1"/>
</dbReference>
<dbReference type="EMBL" id="MU003698">
    <property type="protein sequence ID" value="KAF2812009.1"/>
    <property type="molecule type" value="Genomic_DNA"/>
</dbReference>
<feature type="domain" description="Xylanolytic transcriptional activator regulatory" evidence="2">
    <location>
        <begin position="175"/>
        <end position="249"/>
    </location>
</feature>
<dbReference type="GO" id="GO:0008270">
    <property type="term" value="F:zinc ion binding"/>
    <property type="evidence" value="ECO:0007669"/>
    <property type="project" value="InterPro"/>
</dbReference>
<dbReference type="OrthoDB" id="39175at2759"/>
<evidence type="ECO:0000313" key="3">
    <source>
        <dbReference type="EMBL" id="KAF2812009.1"/>
    </source>
</evidence>
<dbReference type="CDD" id="cd12148">
    <property type="entry name" value="fungal_TF_MHR"/>
    <property type="match status" value="1"/>
</dbReference>
<evidence type="ECO:0000313" key="5">
    <source>
        <dbReference type="RefSeq" id="XP_033578973.1"/>
    </source>
</evidence>
<reference evidence="3 5" key="1">
    <citation type="journal article" date="2020" name="Stud. Mycol.">
        <title>101 Dothideomycetes genomes: a test case for predicting lifestyles and emergence of pathogens.</title>
        <authorList>
            <person name="Haridas S."/>
            <person name="Albert R."/>
            <person name="Binder M."/>
            <person name="Bloem J."/>
            <person name="Labutti K."/>
            <person name="Salamov A."/>
            <person name="Andreopoulos B."/>
            <person name="Baker S."/>
            <person name="Barry K."/>
            <person name="Bills G."/>
            <person name="Bluhm B."/>
            <person name="Cannon C."/>
            <person name="Castanera R."/>
            <person name="Culley D."/>
            <person name="Daum C."/>
            <person name="Ezra D."/>
            <person name="Gonzalez J."/>
            <person name="Henrissat B."/>
            <person name="Kuo A."/>
            <person name="Liang C."/>
            <person name="Lipzen A."/>
            <person name="Lutzoni F."/>
            <person name="Magnuson J."/>
            <person name="Mondo S."/>
            <person name="Nolan M."/>
            <person name="Ohm R."/>
            <person name="Pangilinan J."/>
            <person name="Park H.-J."/>
            <person name="Ramirez L."/>
            <person name="Alfaro M."/>
            <person name="Sun H."/>
            <person name="Tritt A."/>
            <person name="Yoshinaga Y."/>
            <person name="Zwiers L.-H."/>
            <person name="Turgeon B."/>
            <person name="Goodwin S."/>
            <person name="Spatafora J."/>
            <person name="Crous P."/>
            <person name="Grigoriev I."/>
        </authorList>
    </citation>
    <scope>NUCLEOTIDE SEQUENCE</scope>
    <source>
        <strain evidence="3 5">CBS 304.34</strain>
    </source>
</reference>